<feature type="non-terminal residue" evidence="1">
    <location>
        <position position="101"/>
    </location>
</feature>
<comment type="caution">
    <text evidence="1">The sequence shown here is derived from an EMBL/GenBank/DDBJ whole genome shotgun (WGS) entry which is preliminary data.</text>
</comment>
<protein>
    <submittedName>
        <fullName evidence="1">Uncharacterized protein</fullName>
    </submittedName>
</protein>
<sequence>MMSAGRTGGWTACILRMSWWKTAGELRAPGAAGSCPPRGWHWRWWCECPSWTRRHGRRDGRFLVLRQVDFAKVAPKLFNLETILKTHVREMFGCPFCDINN</sequence>
<gene>
    <name evidence="1" type="ORF">DNTS_033536</name>
</gene>
<name>A0A553NKI5_9TELE</name>
<reference evidence="1 2" key="1">
    <citation type="journal article" date="2019" name="Sci. Data">
        <title>Hybrid genome assembly and annotation of Danionella translucida.</title>
        <authorList>
            <person name="Kadobianskyi M."/>
            <person name="Schulze L."/>
            <person name="Schuelke M."/>
            <person name="Judkewitz B."/>
        </authorList>
    </citation>
    <scope>NUCLEOTIDE SEQUENCE [LARGE SCALE GENOMIC DNA]</scope>
    <source>
        <strain evidence="1 2">Bolton</strain>
    </source>
</reference>
<accession>A0A553NKI5</accession>
<organism evidence="1 2">
    <name type="scientific">Danionella cerebrum</name>
    <dbReference type="NCBI Taxonomy" id="2873325"/>
    <lineage>
        <taxon>Eukaryota</taxon>
        <taxon>Metazoa</taxon>
        <taxon>Chordata</taxon>
        <taxon>Craniata</taxon>
        <taxon>Vertebrata</taxon>
        <taxon>Euteleostomi</taxon>
        <taxon>Actinopterygii</taxon>
        <taxon>Neopterygii</taxon>
        <taxon>Teleostei</taxon>
        <taxon>Ostariophysi</taxon>
        <taxon>Cypriniformes</taxon>
        <taxon>Danionidae</taxon>
        <taxon>Danioninae</taxon>
        <taxon>Danionella</taxon>
    </lineage>
</organism>
<dbReference type="AlphaFoldDB" id="A0A553NKI5"/>
<dbReference type="EMBL" id="SRMA01026883">
    <property type="protein sequence ID" value="TRY65961.1"/>
    <property type="molecule type" value="Genomic_DNA"/>
</dbReference>
<keyword evidence="2" id="KW-1185">Reference proteome</keyword>
<dbReference type="Proteomes" id="UP000316079">
    <property type="component" value="Unassembled WGS sequence"/>
</dbReference>
<evidence type="ECO:0000313" key="2">
    <source>
        <dbReference type="Proteomes" id="UP000316079"/>
    </source>
</evidence>
<evidence type="ECO:0000313" key="1">
    <source>
        <dbReference type="EMBL" id="TRY65961.1"/>
    </source>
</evidence>
<proteinExistence type="predicted"/>